<comment type="caution">
    <text evidence="1">The sequence shown here is derived from an EMBL/GenBank/DDBJ whole genome shotgun (WGS) entry which is preliminary data.</text>
</comment>
<sequence>MQVSQNVSENIDVDFTPFDADPAVGEWLFSLFRDNGEMTTECLAPHVMARRTQLAESAVAALERDILAAGHPLPDIVIDAMDPNQSSVWA</sequence>
<gene>
    <name evidence="1" type="ORF">FCI23_53490</name>
</gene>
<dbReference type="EMBL" id="SUMC01000215">
    <property type="protein sequence ID" value="TJZ94519.1"/>
    <property type="molecule type" value="Genomic_DNA"/>
</dbReference>
<protein>
    <submittedName>
        <fullName evidence="1">Uncharacterized protein</fullName>
    </submittedName>
</protein>
<evidence type="ECO:0000313" key="1">
    <source>
        <dbReference type="EMBL" id="TJZ94519.1"/>
    </source>
</evidence>
<dbReference type="Proteomes" id="UP000305778">
    <property type="component" value="Unassembled WGS sequence"/>
</dbReference>
<keyword evidence="2" id="KW-1185">Reference proteome</keyword>
<name>A0A4U0RGA0_9ACTN</name>
<reference evidence="1 2" key="1">
    <citation type="submission" date="2019-04" db="EMBL/GenBank/DDBJ databases">
        <title>Streptomyces oryziradicis sp. nov., a novel actinomycete isolated from rhizosphere soil of rice (Oryza sativa L.).</title>
        <authorList>
            <person name="Li C."/>
        </authorList>
    </citation>
    <scope>NUCLEOTIDE SEQUENCE [LARGE SCALE GENOMIC DNA]</scope>
    <source>
        <strain evidence="1 2">NEAU-C40</strain>
    </source>
</reference>
<accession>A0A4U0RGA0</accession>
<evidence type="ECO:0000313" key="2">
    <source>
        <dbReference type="Proteomes" id="UP000305778"/>
    </source>
</evidence>
<dbReference type="RefSeq" id="WP_136731403.1">
    <property type="nucleotide sequence ID" value="NZ_SUMC01000215.1"/>
</dbReference>
<organism evidence="1 2">
    <name type="scientific">Actinacidiphila oryziradicis</name>
    <dbReference type="NCBI Taxonomy" id="2571141"/>
    <lineage>
        <taxon>Bacteria</taxon>
        <taxon>Bacillati</taxon>
        <taxon>Actinomycetota</taxon>
        <taxon>Actinomycetes</taxon>
        <taxon>Kitasatosporales</taxon>
        <taxon>Streptomycetaceae</taxon>
        <taxon>Actinacidiphila</taxon>
    </lineage>
</organism>
<dbReference type="OrthoDB" id="3213067at2"/>
<proteinExistence type="predicted"/>
<dbReference type="AlphaFoldDB" id="A0A4U0RGA0"/>